<proteinExistence type="predicted"/>
<evidence type="ECO:0000259" key="1">
    <source>
        <dbReference type="PROSITE" id="PS50106"/>
    </source>
</evidence>
<organism evidence="2">
    <name type="scientific">Eutreptiella gymnastica</name>
    <dbReference type="NCBI Taxonomy" id="73025"/>
    <lineage>
        <taxon>Eukaryota</taxon>
        <taxon>Discoba</taxon>
        <taxon>Euglenozoa</taxon>
        <taxon>Euglenida</taxon>
        <taxon>Spirocuta</taxon>
        <taxon>Euglenophyceae</taxon>
        <taxon>Eutreptiales</taxon>
        <taxon>Eutreptiaceae</taxon>
        <taxon>Eutreptiella</taxon>
    </lineage>
</organism>
<name>A0A7S1NEK8_9EUGL</name>
<dbReference type="AlphaFoldDB" id="A0A7S1NEK8"/>
<dbReference type="PROSITE" id="PS50106">
    <property type="entry name" value="PDZ"/>
    <property type="match status" value="1"/>
</dbReference>
<accession>A0A7S1NEK8</accession>
<dbReference type="Gene3D" id="2.30.42.10">
    <property type="match status" value="1"/>
</dbReference>
<dbReference type="InterPro" id="IPR036034">
    <property type="entry name" value="PDZ_sf"/>
</dbReference>
<dbReference type="SMART" id="SM00228">
    <property type="entry name" value="PDZ"/>
    <property type="match status" value="2"/>
</dbReference>
<dbReference type="SUPFAM" id="SSF50156">
    <property type="entry name" value="PDZ domain-like"/>
    <property type="match status" value="2"/>
</dbReference>
<dbReference type="Pfam" id="PF00595">
    <property type="entry name" value="PDZ"/>
    <property type="match status" value="1"/>
</dbReference>
<feature type="domain" description="PDZ" evidence="1">
    <location>
        <begin position="301"/>
        <end position="360"/>
    </location>
</feature>
<sequence>MSMTLTMRSASPVGSAMDLSLEERPLTALALLCQKLQVSLASQQYVTLRQLQQRWQLFEQAQVTVLDCKELLILLFHMISRRSSDSVRERNEFILASETAFEVLHLIFGKPTGQHFTIFLEALKALLEELELTEENLYQQPPPPPQDILRQLLLQAAGQWRAAEKEAREPLELEETRAWRALQRSFEEGAVLAGSKAEVEALEIEHGRAHAAALQEEERAWHSILKEAFRLVKGWESIGLRIGDTTKDHAQVDAILPGSQAERLALELSDAIKQVAGQLVKTAKEVLDVFSSKVDEGGPITVQLSRLDLEALLGLAVEDVEEAGVVVKEVSEGGVAHRAGLQAGDQVVYVRQTKVTEVAQFQTSCRWECRCEDNIPVMVRRPTNDEVGFVDLKFVMEVTRDANPETKETVVEVQLVPIDLNTFIAQLNNHVVGLEGPEGMHSNPDGIPSYEELKAQAEEEIAEDQRSAWPSEKQITLEGDVKIDSRSFHLDVFLEHHDTRAACVQTLRTLDLSGVNTRFFISLDTGHLYLQHRFTSRAKVFRDFIQCTPLPRYNGSLSGRQKIHIKTNIKAKSDIMYRLAVEGYNYGNNSIINCDAVGYTHHRWEQLGKSEEYGWPEGWDAETIHHYAPGVTLSQYYSSDGFVTLRLEALSFFSVGFSVSAWLTSHTFGCDFLPTATIHQQDADV</sequence>
<dbReference type="InterPro" id="IPR001478">
    <property type="entry name" value="PDZ"/>
</dbReference>
<gene>
    <name evidence="2" type="ORF">EGYM00392_LOCUS26074</name>
</gene>
<protein>
    <recommendedName>
        <fullName evidence="1">PDZ domain-containing protein</fullName>
    </recommendedName>
</protein>
<reference evidence="2" key="1">
    <citation type="submission" date="2021-01" db="EMBL/GenBank/DDBJ databases">
        <authorList>
            <person name="Corre E."/>
            <person name="Pelletier E."/>
            <person name="Niang G."/>
            <person name="Scheremetjew M."/>
            <person name="Finn R."/>
            <person name="Kale V."/>
            <person name="Holt S."/>
            <person name="Cochrane G."/>
            <person name="Meng A."/>
            <person name="Brown T."/>
            <person name="Cohen L."/>
        </authorList>
    </citation>
    <scope>NUCLEOTIDE SEQUENCE</scope>
    <source>
        <strain evidence="2">NIES-381</strain>
    </source>
</reference>
<evidence type="ECO:0000313" key="2">
    <source>
        <dbReference type="EMBL" id="CAD9014968.1"/>
    </source>
</evidence>
<dbReference type="EMBL" id="HBGA01069693">
    <property type="protein sequence ID" value="CAD9014968.1"/>
    <property type="molecule type" value="Transcribed_RNA"/>
</dbReference>